<dbReference type="InterPro" id="IPR037207">
    <property type="entry name" value="Nuop51_4Fe4S-bd_sf"/>
</dbReference>
<evidence type="ECO:0000256" key="4">
    <source>
        <dbReference type="ARBA" id="ARBA00019901"/>
    </source>
</evidence>
<dbReference type="GO" id="GO:0046872">
    <property type="term" value="F:metal ion binding"/>
    <property type="evidence" value="ECO:0007669"/>
    <property type="project" value="UniProtKB-KW"/>
</dbReference>
<dbReference type="InterPro" id="IPR037225">
    <property type="entry name" value="Nuo51_FMN-bd_sf"/>
</dbReference>
<dbReference type="PANTHER" id="PTHR11780:SF10">
    <property type="entry name" value="NADH DEHYDROGENASE [UBIQUINONE] FLAVOPROTEIN 1, MITOCHONDRIAL"/>
    <property type="match status" value="1"/>
</dbReference>
<keyword evidence="12 15" id="KW-0411">Iron-sulfur</keyword>
<dbReference type="PROSITE" id="PS00645">
    <property type="entry name" value="COMPLEX1_51K_2"/>
    <property type="match status" value="1"/>
</dbReference>
<keyword evidence="10" id="KW-1278">Translocase</keyword>
<comment type="caution">
    <text evidence="17">The sequence shown here is derived from an EMBL/GenBank/DDBJ whole genome shotgun (WGS) entry which is preliminary data.</text>
</comment>
<dbReference type="AlphaFoldDB" id="A0A7W3R6J3"/>
<name>A0A7W3R6J3_9ACTN</name>
<dbReference type="SUPFAM" id="SSF140490">
    <property type="entry name" value="Nqo1C-terminal domain-like"/>
    <property type="match status" value="1"/>
</dbReference>
<dbReference type="SMART" id="SM00928">
    <property type="entry name" value="NADH_4Fe-4S"/>
    <property type="match status" value="1"/>
</dbReference>
<dbReference type="InterPro" id="IPR019554">
    <property type="entry name" value="Soluble_ligand-bd"/>
</dbReference>
<dbReference type="RefSeq" id="WP_119728278.1">
    <property type="nucleotide sequence ID" value="NZ_JACJII010000001.1"/>
</dbReference>
<dbReference type="PROSITE" id="PS00644">
    <property type="entry name" value="COMPLEX1_51K_1"/>
    <property type="match status" value="1"/>
</dbReference>
<dbReference type="EMBL" id="JACJII010000001">
    <property type="protein sequence ID" value="MBA9001410.1"/>
    <property type="molecule type" value="Genomic_DNA"/>
</dbReference>
<dbReference type="Gene3D" id="3.40.50.11540">
    <property type="entry name" value="NADH-ubiquinone oxidoreductase 51kDa subunit"/>
    <property type="match status" value="1"/>
</dbReference>
<keyword evidence="18" id="KW-1185">Reference proteome</keyword>
<dbReference type="Gene3D" id="1.20.1440.230">
    <property type="entry name" value="NADH-ubiquinone oxidoreductase 51kDa subunit, iron-sulphur binding domain"/>
    <property type="match status" value="1"/>
</dbReference>
<comment type="function">
    <text evidence="15">NDH-1 shuttles electrons from NADH, via FMN and iron-sulfur (Fe-S) centers, to quinones in the respiratory chain.</text>
</comment>
<keyword evidence="11 15" id="KW-0408">Iron</keyword>
<sequence length="433" mass="47072">MSTTLTPVLSRNWDQPDSFTLAAYQRDGGYQALRKALRMQPDDIVQAVKDSGLRGRGGAGFPTGMKWGFLPPKSDKPRYLVVNADESEPGTCKDIPLMMANPHVLVEGIVISSYAIRSNHAFIYVRGEVLHVIRRLQQAVAEAYEAGYLGKDILGTGYDLELVVHTGAGAYICGEETALLDSLEGYRGQPRLKPPFPAVAGLYGGPTVINNVESIASVPSIVANGADWFASMGTEKSKGFGIFSLSGHVTRPGQYEAPLGITLRELLDMAGGVRAGHRLKFWTPGGSSTPLFTDEHLDVPLDFESVGAAGSMLGTRALQIFDETTCVVRAVLRWSEFYAHESCGKCTPCREGTYWYKQMLRRLEAGQGSEEDLETLLDLSDNILGRSFCALGDGATSPVTSSIKLFRDEYIEHFKQGGCPFDPAKSTVWAGEQ</sequence>
<dbReference type="SUPFAM" id="SSF142019">
    <property type="entry name" value="Nqo1 FMN-binding domain-like"/>
    <property type="match status" value="1"/>
</dbReference>
<dbReference type="NCBIfam" id="TIGR01959">
    <property type="entry name" value="nuoF_fam"/>
    <property type="match status" value="1"/>
</dbReference>
<dbReference type="Pfam" id="PF01512">
    <property type="entry name" value="Complex1_51K"/>
    <property type="match status" value="1"/>
</dbReference>
<dbReference type="InterPro" id="IPR050837">
    <property type="entry name" value="ComplexI_51kDa_subunit"/>
</dbReference>
<dbReference type="GO" id="GO:0051287">
    <property type="term" value="F:NAD binding"/>
    <property type="evidence" value="ECO:0007669"/>
    <property type="project" value="UniProtKB-UniRule"/>
</dbReference>
<gene>
    <name evidence="17" type="ORF">HNR21_000292</name>
</gene>
<keyword evidence="5 15" id="KW-0004">4Fe-4S</keyword>
<dbReference type="FunFam" id="3.10.20.600:FF:000003">
    <property type="entry name" value="NADH-quinone oxidoreductase subunit F"/>
    <property type="match status" value="1"/>
</dbReference>
<proteinExistence type="inferred from homology"/>
<evidence type="ECO:0000256" key="3">
    <source>
        <dbReference type="ARBA" id="ARBA00007523"/>
    </source>
</evidence>
<evidence type="ECO:0000256" key="6">
    <source>
        <dbReference type="ARBA" id="ARBA00022630"/>
    </source>
</evidence>
<evidence type="ECO:0000313" key="18">
    <source>
        <dbReference type="Proteomes" id="UP000539313"/>
    </source>
</evidence>
<dbReference type="EC" id="7.1.1.-" evidence="15"/>
<dbReference type="NCBIfam" id="NF010120">
    <property type="entry name" value="PRK13596.1"/>
    <property type="match status" value="1"/>
</dbReference>
<evidence type="ECO:0000256" key="14">
    <source>
        <dbReference type="ARBA" id="ARBA00047712"/>
    </source>
</evidence>
<dbReference type="GO" id="GO:0003954">
    <property type="term" value="F:NADH dehydrogenase activity"/>
    <property type="evidence" value="ECO:0007669"/>
    <property type="project" value="TreeGrafter"/>
</dbReference>
<accession>A0A7W3R6J3</accession>
<evidence type="ECO:0000256" key="7">
    <source>
        <dbReference type="ARBA" id="ARBA00022643"/>
    </source>
</evidence>
<protein>
    <recommendedName>
        <fullName evidence="4 15">NADH-quinone oxidoreductase subunit F</fullName>
        <ecNumber evidence="15">7.1.1.-</ecNumber>
    </recommendedName>
</protein>
<dbReference type="GO" id="GO:0010181">
    <property type="term" value="F:FMN binding"/>
    <property type="evidence" value="ECO:0007669"/>
    <property type="project" value="InterPro"/>
</dbReference>
<evidence type="ECO:0000256" key="12">
    <source>
        <dbReference type="ARBA" id="ARBA00023014"/>
    </source>
</evidence>
<dbReference type="InterPro" id="IPR019575">
    <property type="entry name" value="Nuop51_4Fe4S-bd"/>
</dbReference>
<feature type="domain" description="NADH-ubiquinone oxidoreductase 51kDa subunit iron-sulphur binding" evidence="16">
    <location>
        <begin position="328"/>
        <end position="373"/>
    </location>
</feature>
<dbReference type="GO" id="GO:0048038">
    <property type="term" value="F:quinone binding"/>
    <property type="evidence" value="ECO:0007669"/>
    <property type="project" value="UniProtKB-KW"/>
</dbReference>
<evidence type="ECO:0000256" key="1">
    <source>
        <dbReference type="ARBA" id="ARBA00001917"/>
    </source>
</evidence>
<dbReference type="FunFam" id="1.20.1440.230:FF:000001">
    <property type="entry name" value="Mitochondrial NADH dehydrogenase flavoprotein 1"/>
    <property type="match status" value="1"/>
</dbReference>
<dbReference type="InterPro" id="IPR011538">
    <property type="entry name" value="Nuo51_FMN-bd"/>
</dbReference>
<keyword evidence="7 15" id="KW-0288">FMN</keyword>
<evidence type="ECO:0000256" key="2">
    <source>
        <dbReference type="ARBA" id="ARBA00001966"/>
    </source>
</evidence>
<dbReference type="FunFam" id="3.40.50.11540:FF:000001">
    <property type="entry name" value="NADH dehydrogenase [ubiquinone] flavoprotein 1, mitochondrial"/>
    <property type="match status" value="1"/>
</dbReference>
<dbReference type="Gene3D" id="3.10.20.600">
    <property type="match status" value="1"/>
</dbReference>
<evidence type="ECO:0000313" key="17">
    <source>
        <dbReference type="EMBL" id="MBA9001410.1"/>
    </source>
</evidence>
<dbReference type="GO" id="GO:0045333">
    <property type="term" value="P:cellular respiration"/>
    <property type="evidence" value="ECO:0007669"/>
    <property type="project" value="TreeGrafter"/>
</dbReference>
<dbReference type="Gene3D" id="6.10.250.1450">
    <property type="match status" value="1"/>
</dbReference>
<dbReference type="GO" id="GO:0008137">
    <property type="term" value="F:NADH dehydrogenase (ubiquinone) activity"/>
    <property type="evidence" value="ECO:0007669"/>
    <property type="project" value="InterPro"/>
</dbReference>
<dbReference type="InterPro" id="IPR001949">
    <property type="entry name" value="NADH-UbQ_OxRdtase_51kDa_CS"/>
</dbReference>
<evidence type="ECO:0000256" key="8">
    <source>
        <dbReference type="ARBA" id="ARBA00022719"/>
    </source>
</evidence>
<dbReference type="Pfam" id="PF10589">
    <property type="entry name" value="NADH_4Fe-4S"/>
    <property type="match status" value="1"/>
</dbReference>
<evidence type="ECO:0000256" key="5">
    <source>
        <dbReference type="ARBA" id="ARBA00022485"/>
    </source>
</evidence>
<evidence type="ECO:0000256" key="9">
    <source>
        <dbReference type="ARBA" id="ARBA00022723"/>
    </source>
</evidence>
<evidence type="ECO:0000259" key="16">
    <source>
        <dbReference type="SMART" id="SM00928"/>
    </source>
</evidence>
<keyword evidence="6 15" id="KW-0285">Flavoprotein</keyword>
<comment type="similarity">
    <text evidence="3 15">Belongs to the complex I 51 kDa subunit family.</text>
</comment>
<evidence type="ECO:0000256" key="15">
    <source>
        <dbReference type="RuleBase" id="RU364066"/>
    </source>
</evidence>
<dbReference type="Pfam" id="PF10531">
    <property type="entry name" value="SLBB"/>
    <property type="match status" value="1"/>
</dbReference>
<evidence type="ECO:0000256" key="10">
    <source>
        <dbReference type="ARBA" id="ARBA00022967"/>
    </source>
</evidence>
<reference evidence="17 18" key="1">
    <citation type="submission" date="2020-08" db="EMBL/GenBank/DDBJ databases">
        <title>Sequencing the genomes of 1000 actinobacteria strains.</title>
        <authorList>
            <person name="Klenk H.-P."/>
        </authorList>
    </citation>
    <scope>NUCLEOTIDE SEQUENCE [LARGE SCALE GENOMIC DNA]</scope>
    <source>
        <strain evidence="17 18">DSM 45823</strain>
    </source>
</reference>
<dbReference type="Proteomes" id="UP000539313">
    <property type="component" value="Unassembled WGS sequence"/>
</dbReference>
<keyword evidence="13 15" id="KW-0520">NAD</keyword>
<comment type="cofactor">
    <cofactor evidence="1 15">
        <name>FMN</name>
        <dbReference type="ChEBI" id="CHEBI:58210"/>
    </cofactor>
</comment>
<dbReference type="SUPFAM" id="SSF142984">
    <property type="entry name" value="Nqo1 middle domain-like"/>
    <property type="match status" value="1"/>
</dbReference>
<dbReference type="GO" id="GO:0051539">
    <property type="term" value="F:4 iron, 4 sulfur cluster binding"/>
    <property type="evidence" value="ECO:0007669"/>
    <property type="project" value="UniProtKB-UniRule"/>
</dbReference>
<comment type="cofactor">
    <cofactor evidence="2 15">
        <name>[4Fe-4S] cluster</name>
        <dbReference type="ChEBI" id="CHEBI:49883"/>
    </cofactor>
</comment>
<evidence type="ECO:0000256" key="11">
    <source>
        <dbReference type="ARBA" id="ARBA00023004"/>
    </source>
</evidence>
<organism evidence="17 18">
    <name type="scientific">Thermomonospora cellulosilytica</name>
    <dbReference type="NCBI Taxonomy" id="1411118"/>
    <lineage>
        <taxon>Bacteria</taxon>
        <taxon>Bacillati</taxon>
        <taxon>Actinomycetota</taxon>
        <taxon>Actinomycetes</taxon>
        <taxon>Streptosporangiales</taxon>
        <taxon>Thermomonosporaceae</taxon>
        <taxon>Thermomonospora</taxon>
    </lineage>
</organism>
<evidence type="ECO:0000256" key="13">
    <source>
        <dbReference type="ARBA" id="ARBA00023027"/>
    </source>
</evidence>
<dbReference type="PANTHER" id="PTHR11780">
    <property type="entry name" value="NADH-UBIQUINONE OXIDOREDUCTASE FLAVOPROTEIN 1 NDUFV1"/>
    <property type="match status" value="1"/>
</dbReference>
<keyword evidence="9 15" id="KW-0479">Metal-binding</keyword>
<dbReference type="InterPro" id="IPR011537">
    <property type="entry name" value="NADH-UbQ_OxRdtase_suF"/>
</dbReference>
<comment type="catalytic activity">
    <reaction evidence="14 15">
        <text>a quinone + NADH + 5 H(+)(in) = a quinol + NAD(+) + 4 H(+)(out)</text>
        <dbReference type="Rhea" id="RHEA:57888"/>
        <dbReference type="ChEBI" id="CHEBI:15378"/>
        <dbReference type="ChEBI" id="CHEBI:24646"/>
        <dbReference type="ChEBI" id="CHEBI:57540"/>
        <dbReference type="ChEBI" id="CHEBI:57945"/>
        <dbReference type="ChEBI" id="CHEBI:132124"/>
    </reaction>
</comment>
<keyword evidence="8 15" id="KW-0874">Quinone</keyword>